<dbReference type="Pfam" id="PF11575">
    <property type="entry name" value="FhuF_C"/>
    <property type="match status" value="1"/>
</dbReference>
<keyword evidence="2" id="KW-1133">Transmembrane helix</keyword>
<dbReference type="InterPro" id="IPR024726">
    <property type="entry name" value="FhuF_C"/>
</dbReference>
<reference evidence="4 5" key="1">
    <citation type="submission" date="2020-07" db="EMBL/GenBank/DDBJ databases">
        <title>Mycobacterium kansasii (former subtype) with zoonotic potential isolated from diseased indoor pet cat, Japan.</title>
        <authorList>
            <person name="Fukano H."/>
            <person name="Terazono T."/>
            <person name="Hoshino Y."/>
        </authorList>
    </citation>
    <scope>NUCLEOTIDE SEQUENCE [LARGE SCALE GENOMIC DNA]</scope>
    <source>
        <strain evidence="4 5">Kuro-I</strain>
    </source>
</reference>
<keyword evidence="2" id="KW-0472">Membrane</keyword>
<feature type="region of interest" description="Disordered" evidence="1">
    <location>
        <begin position="158"/>
        <end position="179"/>
    </location>
</feature>
<evidence type="ECO:0000313" key="4">
    <source>
        <dbReference type="EMBL" id="BCI89489.1"/>
    </source>
</evidence>
<evidence type="ECO:0000259" key="3">
    <source>
        <dbReference type="Pfam" id="PF11575"/>
    </source>
</evidence>
<keyword evidence="5" id="KW-1185">Reference proteome</keyword>
<gene>
    <name evidence="4" type="ORF">NIIDMKKI_46950</name>
</gene>
<name>A0A7G1IIB5_MYCKA</name>
<protein>
    <recommendedName>
        <fullName evidence="3">Ferric siderophore reductase C-terminal domain-containing protein</fullName>
    </recommendedName>
</protein>
<evidence type="ECO:0000256" key="2">
    <source>
        <dbReference type="SAM" id="Phobius"/>
    </source>
</evidence>
<dbReference type="GO" id="GO:0051537">
    <property type="term" value="F:2 iron, 2 sulfur cluster binding"/>
    <property type="evidence" value="ECO:0007669"/>
    <property type="project" value="InterPro"/>
</dbReference>
<proteinExistence type="predicted"/>
<sequence>MYRVVVRDHMEQFAAGLEVKLASGLLCGNIASALVGTSRVLLSLRPDLRMPIVETTTSLLRIGRMAATGVLTGPDLGFKRRSCCLFYRVPGGGTCGDCPLSVASLPPVHRTCGERALSGPLGRAERRLETQKLTTGRGDVEIGTQRPPHVAGFDTVLDRLGRGTTPKPVSTWSTNTDAP</sequence>
<keyword evidence="2" id="KW-0812">Transmembrane</keyword>
<feature type="compositionally biased region" description="Polar residues" evidence="1">
    <location>
        <begin position="167"/>
        <end position="179"/>
    </location>
</feature>
<feature type="transmembrane region" description="Helical" evidence="2">
    <location>
        <begin position="20"/>
        <end position="42"/>
    </location>
</feature>
<dbReference type="AlphaFoldDB" id="A0A7G1IIB5"/>
<accession>A0A7G1IIB5</accession>
<feature type="domain" description="Ferric siderophore reductase C-terminal" evidence="3">
    <location>
        <begin position="80"/>
        <end position="100"/>
    </location>
</feature>
<dbReference type="EMBL" id="AP023343">
    <property type="protein sequence ID" value="BCI89489.1"/>
    <property type="molecule type" value="Genomic_DNA"/>
</dbReference>
<organism evidence="4 5">
    <name type="scientific">Mycobacterium kansasii</name>
    <dbReference type="NCBI Taxonomy" id="1768"/>
    <lineage>
        <taxon>Bacteria</taxon>
        <taxon>Bacillati</taxon>
        <taxon>Actinomycetota</taxon>
        <taxon>Actinomycetes</taxon>
        <taxon>Mycobacteriales</taxon>
        <taxon>Mycobacteriaceae</taxon>
        <taxon>Mycobacterium</taxon>
    </lineage>
</organism>
<evidence type="ECO:0000313" key="5">
    <source>
        <dbReference type="Proteomes" id="UP000516380"/>
    </source>
</evidence>
<dbReference type="Proteomes" id="UP000516380">
    <property type="component" value="Chromosome"/>
</dbReference>
<evidence type="ECO:0000256" key="1">
    <source>
        <dbReference type="SAM" id="MobiDB-lite"/>
    </source>
</evidence>